<evidence type="ECO:0000313" key="1">
    <source>
        <dbReference type="EMBL" id="GFS81006.1"/>
    </source>
</evidence>
<accession>A0A8X6MVZ9</accession>
<dbReference type="Proteomes" id="UP000887013">
    <property type="component" value="Unassembled WGS sequence"/>
</dbReference>
<dbReference type="EMBL" id="BMAW01002928">
    <property type="protein sequence ID" value="GFS81006.1"/>
    <property type="molecule type" value="Genomic_DNA"/>
</dbReference>
<organism evidence="1 2">
    <name type="scientific">Nephila pilipes</name>
    <name type="common">Giant wood spider</name>
    <name type="synonym">Nephila maculata</name>
    <dbReference type="NCBI Taxonomy" id="299642"/>
    <lineage>
        <taxon>Eukaryota</taxon>
        <taxon>Metazoa</taxon>
        <taxon>Ecdysozoa</taxon>
        <taxon>Arthropoda</taxon>
        <taxon>Chelicerata</taxon>
        <taxon>Arachnida</taxon>
        <taxon>Araneae</taxon>
        <taxon>Araneomorphae</taxon>
        <taxon>Entelegynae</taxon>
        <taxon>Araneoidea</taxon>
        <taxon>Nephilidae</taxon>
        <taxon>Nephila</taxon>
    </lineage>
</organism>
<evidence type="ECO:0000313" key="2">
    <source>
        <dbReference type="Proteomes" id="UP000887013"/>
    </source>
</evidence>
<gene>
    <name evidence="1" type="primary">AVEN_261806_1</name>
    <name evidence="1" type="ORF">NPIL_467731</name>
</gene>
<dbReference type="OrthoDB" id="6419872at2759"/>
<comment type="caution">
    <text evidence="1">The sequence shown here is derived from an EMBL/GenBank/DDBJ whole genome shotgun (WGS) entry which is preliminary data.</text>
</comment>
<reference evidence="1" key="1">
    <citation type="submission" date="2020-08" db="EMBL/GenBank/DDBJ databases">
        <title>Multicomponent nature underlies the extraordinary mechanical properties of spider dragline silk.</title>
        <authorList>
            <person name="Kono N."/>
            <person name="Nakamura H."/>
            <person name="Mori M."/>
            <person name="Yoshida Y."/>
            <person name="Ohtoshi R."/>
            <person name="Malay A.D."/>
            <person name="Moran D.A.P."/>
            <person name="Tomita M."/>
            <person name="Numata K."/>
            <person name="Arakawa K."/>
        </authorList>
    </citation>
    <scope>NUCLEOTIDE SEQUENCE</scope>
</reference>
<name>A0A8X6MVZ9_NEPPI</name>
<sequence>MEYSKLIDYTLACPILAQAIHSMASESGLLNLIDPDWETKLKEYSIHQRHMEKRVPFSKGKACCNDKAYVKNIAIPALSYKVIVLASMTCSRVKPHEPGEPLGDLHFVTRECPPLTRIGEAMQETLAQKLHDRARLFMEYCNPALCNACMTAHQQHHMPCDVHRNWCVMKTRMFDGQKMTNAFKKQLEPILDGIGSFLAICQLQIFSRTTFGEDKYKIGGKIKNIIVFQESAIQPCVEMNFMEEIFLPAAIEYTPEEKDEDSVEHVC</sequence>
<proteinExistence type="predicted"/>
<protein>
    <submittedName>
        <fullName evidence="1">Uncharacterized protein</fullName>
    </submittedName>
</protein>
<keyword evidence="2" id="KW-1185">Reference proteome</keyword>
<dbReference type="AlphaFoldDB" id="A0A8X6MVZ9"/>